<dbReference type="OrthoDB" id="8829532at2"/>
<dbReference type="Gene3D" id="3.90.550.10">
    <property type="entry name" value="Spore Coat Polysaccharide Biosynthesis Protein SpsA, Chain A"/>
    <property type="match status" value="1"/>
</dbReference>
<organism evidence="3 4">
    <name type="scientific">Acidovorax cavernicola</name>
    <dbReference type="NCBI Taxonomy" id="1675792"/>
    <lineage>
        <taxon>Bacteria</taxon>
        <taxon>Pseudomonadati</taxon>
        <taxon>Pseudomonadota</taxon>
        <taxon>Betaproteobacteria</taxon>
        <taxon>Burkholderiales</taxon>
        <taxon>Comamonadaceae</taxon>
        <taxon>Acidovorax</taxon>
    </lineage>
</organism>
<dbReference type="GO" id="GO:0006487">
    <property type="term" value="P:protein N-linked glycosylation"/>
    <property type="evidence" value="ECO:0007669"/>
    <property type="project" value="TreeGrafter"/>
</dbReference>
<reference evidence="3 4" key="1">
    <citation type="submission" date="2018-09" db="EMBL/GenBank/DDBJ databases">
        <title>Acidovorax cavernicola nov. sp. isolated from Gruta de las Maravillas (Aracena, Spain).</title>
        <authorList>
            <person name="Jurado V."/>
            <person name="Gutierrez-Patricio S."/>
            <person name="Gonzalez-Pimentel J.L."/>
            <person name="Miller A.Z."/>
            <person name="Laiz L."/>
            <person name="Saiz-Jimenez C."/>
        </authorList>
    </citation>
    <scope>NUCLEOTIDE SEQUENCE [LARGE SCALE GENOMIC DNA]</scope>
    <source>
        <strain evidence="3 4">1011MAR4D40.2</strain>
    </source>
</reference>
<keyword evidence="4" id="KW-1185">Reference proteome</keyword>
<accession>A0A9X8GTG1</accession>
<sequence>MPLCLTFFDRLDEPVLRNHGHYCRRFGYPHAWVESERAGHSALRDCAKYAEMLRRLRGLDEGDWLLFLDGDSVVFHPVAVEALMEGRDLLVVDGPKGLPLTNLMILRNTAANRALLHAFIRATSQVVARVTPRLDAAELLRPAGMLPCNGPVADCYVNVSWRIATWFHARIFVVHLAPLPELDAEGRVMDELLHDANLQRLLVRRVNAALIDGEPVLPPPAYPAISEDAYSCFNPQAPIAFVTLYTHHINAYARVSEHNVRRYCERHGYGYHVYRAIPDELDPSISGAWVKSWLVKRHLAQHQWVVWIDADTLFVNQAKRIEPLLEGRDLLFAKDIGAWDVNSGVMGFRNTERNLALLTQLWERITGVDDKSTVYASQGDQYYTNVVLGEHGLIGDAVITDLLSINTPPHLAGDESLLVHFVGLGEPYRSVYMADMDARSKRLGG</sequence>
<keyword evidence="2 3" id="KW-0808">Transferase</keyword>
<dbReference type="Proteomes" id="UP000265619">
    <property type="component" value="Unassembled WGS sequence"/>
</dbReference>
<dbReference type="InterPro" id="IPR008630">
    <property type="entry name" value="Glyco_trans_34"/>
</dbReference>
<evidence type="ECO:0000313" key="3">
    <source>
        <dbReference type="EMBL" id="RIX75727.1"/>
    </source>
</evidence>
<dbReference type="AlphaFoldDB" id="A0A9X8GTG1"/>
<evidence type="ECO:0000313" key="4">
    <source>
        <dbReference type="Proteomes" id="UP000265619"/>
    </source>
</evidence>
<evidence type="ECO:0000256" key="1">
    <source>
        <dbReference type="ARBA" id="ARBA00022676"/>
    </source>
</evidence>
<dbReference type="InterPro" id="IPR029044">
    <property type="entry name" value="Nucleotide-diphossugar_trans"/>
</dbReference>
<name>A0A9X8GTG1_9BURK</name>
<dbReference type="GO" id="GO:0016757">
    <property type="term" value="F:glycosyltransferase activity"/>
    <property type="evidence" value="ECO:0007669"/>
    <property type="project" value="UniProtKB-KW"/>
</dbReference>
<dbReference type="SUPFAM" id="SSF53448">
    <property type="entry name" value="Nucleotide-diphospho-sugar transferases"/>
    <property type="match status" value="1"/>
</dbReference>
<comment type="caution">
    <text evidence="3">The sequence shown here is derived from an EMBL/GenBank/DDBJ whole genome shotgun (WGS) entry which is preliminary data.</text>
</comment>
<protein>
    <submittedName>
        <fullName evidence="3">Galactosyl transferase GMA12/MNN10 family protein</fullName>
    </submittedName>
</protein>
<dbReference type="GO" id="GO:0016020">
    <property type="term" value="C:membrane"/>
    <property type="evidence" value="ECO:0007669"/>
    <property type="project" value="InterPro"/>
</dbReference>
<dbReference type="PANTHER" id="PTHR31306:SF4">
    <property type="entry name" value="ALPHA-1,2-GALACTOSYLTRANSFERASE"/>
    <property type="match status" value="1"/>
</dbReference>
<evidence type="ECO:0000256" key="2">
    <source>
        <dbReference type="ARBA" id="ARBA00022679"/>
    </source>
</evidence>
<dbReference type="PANTHER" id="PTHR31306">
    <property type="entry name" value="ALPHA-1,6-MANNOSYLTRANSFERASE MNN11-RELATED"/>
    <property type="match status" value="1"/>
</dbReference>
<keyword evidence="1" id="KW-0328">Glycosyltransferase</keyword>
<dbReference type="EMBL" id="QXMN01000040">
    <property type="protein sequence ID" value="RIX75727.1"/>
    <property type="molecule type" value="Genomic_DNA"/>
</dbReference>
<dbReference type="Pfam" id="PF05637">
    <property type="entry name" value="Glyco_transf_34"/>
    <property type="match status" value="1"/>
</dbReference>
<dbReference type="RefSeq" id="WP_119556838.1">
    <property type="nucleotide sequence ID" value="NZ_QXMN01000040.1"/>
</dbReference>
<proteinExistence type="predicted"/>
<gene>
    <name evidence="3" type="ORF">D3H34_24445</name>
</gene>